<accession>A0A7K1UKF5</accession>
<evidence type="ECO:0000256" key="1">
    <source>
        <dbReference type="SAM" id="MobiDB-lite"/>
    </source>
</evidence>
<gene>
    <name evidence="3" type="ORF">GNZ21_11435</name>
</gene>
<keyword evidence="2" id="KW-0732">Signal</keyword>
<dbReference type="OrthoDB" id="4833018at2"/>
<feature type="compositionally biased region" description="Acidic residues" evidence="1">
    <location>
        <begin position="26"/>
        <end position="70"/>
    </location>
</feature>
<evidence type="ECO:0000256" key="2">
    <source>
        <dbReference type="SAM" id="SignalP"/>
    </source>
</evidence>
<name>A0A7K1UKF5_9MICC</name>
<dbReference type="Proteomes" id="UP000460157">
    <property type="component" value="Unassembled WGS sequence"/>
</dbReference>
<proteinExistence type="predicted"/>
<dbReference type="AlphaFoldDB" id="A0A7K1UKF5"/>
<keyword evidence="4" id="KW-1185">Reference proteome</keyword>
<dbReference type="RefSeq" id="WP_157324451.1">
    <property type="nucleotide sequence ID" value="NZ_BMFX01000014.1"/>
</dbReference>
<comment type="caution">
    <text evidence="3">The sequence shown here is derived from an EMBL/GenBank/DDBJ whole genome shotgun (WGS) entry which is preliminary data.</text>
</comment>
<dbReference type="PROSITE" id="PS51257">
    <property type="entry name" value="PROKAR_LIPOPROTEIN"/>
    <property type="match status" value="1"/>
</dbReference>
<evidence type="ECO:0008006" key="5">
    <source>
        <dbReference type="Google" id="ProtNLM"/>
    </source>
</evidence>
<evidence type="ECO:0000313" key="4">
    <source>
        <dbReference type="Proteomes" id="UP000460157"/>
    </source>
</evidence>
<protein>
    <recommendedName>
        <fullName evidence="5">SH3 domain-containing protein</fullName>
    </recommendedName>
</protein>
<reference evidence="3 4" key="1">
    <citation type="submission" date="2019-12" db="EMBL/GenBank/DDBJ databases">
        <title>Nesterenkonia muleiensis sp. nov., a novel actinobacterium isolated from sap of Populus euphratica.</title>
        <authorList>
            <person name="Wang R."/>
        </authorList>
    </citation>
    <scope>NUCLEOTIDE SEQUENCE [LARGE SCALE GENOMIC DNA]</scope>
    <source>
        <strain evidence="3 4">F10</strain>
    </source>
</reference>
<feature type="region of interest" description="Disordered" evidence="1">
    <location>
        <begin position="24"/>
        <end position="81"/>
    </location>
</feature>
<evidence type="ECO:0000313" key="3">
    <source>
        <dbReference type="EMBL" id="MVT26963.1"/>
    </source>
</evidence>
<sequence>MRYTRHITTTTALSSAALLALAACAPEDDLEPESDPEPAETETVTEEPEDEKDPEETEPAETDGPPDDELPPGGTDRMADEDIQPDVHGEIQEGGHFSQEGEEVGVAGLSGEDAPLEVWSEPGAEAEVVGELGPTDAALLGGREVRHADHQPGSWTEVELADGYGWVNTVNTDGSLYYFGLGEDITEEYVDEVPPAEDPQLIAEGVAERMTDDYEQGTTEDGEEYGASWTLVSTPEDHGEDFYRLDVLGMMDDSRAGYRLFATVEEHDDGYQLAQVERTQICSRGVSDDGLCV</sequence>
<feature type="signal peptide" evidence="2">
    <location>
        <begin position="1"/>
        <end position="22"/>
    </location>
</feature>
<feature type="chain" id="PRO_5029767229" description="SH3 domain-containing protein" evidence="2">
    <location>
        <begin position="23"/>
        <end position="293"/>
    </location>
</feature>
<organism evidence="3 4">
    <name type="scientific">Nesterenkonia alkaliphila</name>
    <dbReference type="NCBI Taxonomy" id="1463631"/>
    <lineage>
        <taxon>Bacteria</taxon>
        <taxon>Bacillati</taxon>
        <taxon>Actinomycetota</taxon>
        <taxon>Actinomycetes</taxon>
        <taxon>Micrococcales</taxon>
        <taxon>Micrococcaceae</taxon>
        <taxon>Nesterenkonia</taxon>
    </lineage>
</organism>
<dbReference type="EMBL" id="WRPM01000080">
    <property type="protein sequence ID" value="MVT26963.1"/>
    <property type="molecule type" value="Genomic_DNA"/>
</dbReference>